<gene>
    <name evidence="2" type="ORF">EDB95_4953</name>
</gene>
<dbReference type="Proteomes" id="UP000294498">
    <property type="component" value="Unassembled WGS sequence"/>
</dbReference>
<evidence type="ECO:0000313" key="3">
    <source>
        <dbReference type="Proteomes" id="UP000294498"/>
    </source>
</evidence>
<dbReference type="NCBIfam" id="TIGR03780">
    <property type="entry name" value="Bac_Flav_CT_N"/>
    <property type="match status" value="1"/>
</dbReference>
<sequence length="279" mass="31693">MKSIACLLALIGITPLTTFAQGNDLNLPPFTHVPHYRLSVSYNTTTVLVFAAPVRPVDRGDRDLLAQKQPGTDNVLKLKAARRGFSATNLHVFTADGRLFAFDVTYTDSAAATYDLTHLVVPRQLPGQVSLEEAPLNTYAMDSLATSVRSMPAFIKVRDRAFRMRLRVDALAATSDLLFLRMEVTNRSRLDYTPDFLRLYIRDRVQAKRSSLQEQELIPRYTDSLLTIPGKDSRTWVMAIPRITIPDKKEFRVELYEKNGGRSLSLRIRNRHLYRARPL</sequence>
<reference evidence="2 3" key="1">
    <citation type="submission" date="2019-03" db="EMBL/GenBank/DDBJ databases">
        <title>Genomic Encyclopedia of Type Strains, Phase IV (KMG-IV): sequencing the most valuable type-strain genomes for metagenomic binning, comparative biology and taxonomic classification.</title>
        <authorList>
            <person name="Goeker M."/>
        </authorList>
    </citation>
    <scope>NUCLEOTIDE SEQUENCE [LARGE SCALE GENOMIC DNA]</scope>
    <source>
        <strain evidence="2 3">DSM 100059</strain>
    </source>
</reference>
<accession>A0A4V3GKV8</accession>
<dbReference type="OrthoDB" id="1038500at2"/>
<evidence type="ECO:0000313" key="2">
    <source>
        <dbReference type="EMBL" id="TDW97112.1"/>
    </source>
</evidence>
<feature type="chain" id="PRO_5021019515" evidence="1">
    <location>
        <begin position="21"/>
        <end position="279"/>
    </location>
</feature>
<proteinExistence type="predicted"/>
<dbReference type="AlphaFoldDB" id="A0A4V3GKV8"/>
<keyword evidence="3" id="KW-1185">Reference proteome</keyword>
<dbReference type="InterPro" id="IPR022298">
    <property type="entry name" value="Conjug_transposon_TraN"/>
</dbReference>
<dbReference type="Pfam" id="PF13595">
    <property type="entry name" value="DUF4138"/>
    <property type="match status" value="1"/>
</dbReference>
<dbReference type="EMBL" id="SODV01000002">
    <property type="protein sequence ID" value="TDW97112.1"/>
    <property type="molecule type" value="Genomic_DNA"/>
</dbReference>
<dbReference type="RefSeq" id="WP_133998753.1">
    <property type="nucleotide sequence ID" value="NZ_SODV01000002.1"/>
</dbReference>
<keyword evidence="1" id="KW-0732">Signal</keyword>
<feature type="signal peptide" evidence="1">
    <location>
        <begin position="1"/>
        <end position="20"/>
    </location>
</feature>
<name>A0A4V3GKV8_9BACT</name>
<comment type="caution">
    <text evidence="2">The sequence shown here is derived from an EMBL/GenBank/DDBJ whole genome shotgun (WGS) entry which is preliminary data.</text>
</comment>
<organism evidence="2 3">
    <name type="scientific">Dinghuibacter silviterrae</name>
    <dbReference type="NCBI Taxonomy" id="1539049"/>
    <lineage>
        <taxon>Bacteria</taxon>
        <taxon>Pseudomonadati</taxon>
        <taxon>Bacteroidota</taxon>
        <taxon>Chitinophagia</taxon>
        <taxon>Chitinophagales</taxon>
        <taxon>Chitinophagaceae</taxon>
        <taxon>Dinghuibacter</taxon>
    </lineage>
</organism>
<evidence type="ECO:0000256" key="1">
    <source>
        <dbReference type="SAM" id="SignalP"/>
    </source>
</evidence>
<protein>
    <submittedName>
        <fullName evidence="2">Conjugative transposon TraN protein</fullName>
    </submittedName>
</protein>